<dbReference type="AlphaFoldDB" id="A0A0G1MEM3"/>
<gene>
    <name evidence="2" type="ORF">UX10_C0029G0007</name>
</gene>
<organism evidence="2 3">
    <name type="scientific">Candidatus Magasanikbacteria bacterium GW2011_GWA2_45_39</name>
    <dbReference type="NCBI Taxonomy" id="1619041"/>
    <lineage>
        <taxon>Bacteria</taxon>
        <taxon>Candidatus Magasanikiibacteriota</taxon>
    </lineage>
</organism>
<proteinExistence type="predicted"/>
<keyword evidence="1" id="KW-1133">Transmembrane helix</keyword>
<sequence length="188" mass="21723">MWRFEEAWEPLFGMDKVHNICYYVLLLELLAIALFPSEKGKFLIGEVTMSIAKDNGVLIDESDEDLQRFFAIPSFIHYVGMLNPPRPGVADCFQTLEFNYFKPGTPRNHVFVLRVIEWQEVVWGVVSIPIQEKHLMEKAAQVNRLRVANGVPTMLTSDGIHQFPVSNERVFTLENIPGHPVYHQFLHR</sequence>
<evidence type="ECO:0000313" key="2">
    <source>
        <dbReference type="EMBL" id="KKU06542.1"/>
    </source>
</evidence>
<name>A0A0G1MEM3_9BACT</name>
<protein>
    <submittedName>
        <fullName evidence="2">Uncharacterized protein</fullName>
    </submittedName>
</protein>
<evidence type="ECO:0000313" key="3">
    <source>
        <dbReference type="Proteomes" id="UP000033999"/>
    </source>
</evidence>
<feature type="transmembrane region" description="Helical" evidence="1">
    <location>
        <begin position="20"/>
        <end position="37"/>
    </location>
</feature>
<reference evidence="2 3" key="1">
    <citation type="journal article" date="2015" name="Nature">
        <title>rRNA introns, odd ribosomes, and small enigmatic genomes across a large radiation of phyla.</title>
        <authorList>
            <person name="Brown C.T."/>
            <person name="Hug L.A."/>
            <person name="Thomas B.C."/>
            <person name="Sharon I."/>
            <person name="Castelle C.J."/>
            <person name="Singh A."/>
            <person name="Wilkins M.J."/>
            <person name="Williams K.H."/>
            <person name="Banfield J.F."/>
        </authorList>
    </citation>
    <scope>NUCLEOTIDE SEQUENCE [LARGE SCALE GENOMIC DNA]</scope>
</reference>
<keyword evidence="1" id="KW-0472">Membrane</keyword>
<evidence type="ECO:0000256" key="1">
    <source>
        <dbReference type="SAM" id="Phobius"/>
    </source>
</evidence>
<accession>A0A0G1MEM3</accession>
<keyword evidence="1" id="KW-0812">Transmembrane</keyword>
<comment type="caution">
    <text evidence="2">The sequence shown here is derived from an EMBL/GenBank/DDBJ whole genome shotgun (WGS) entry which is preliminary data.</text>
</comment>
<dbReference type="EMBL" id="LCKX01000029">
    <property type="protein sequence ID" value="KKU06542.1"/>
    <property type="molecule type" value="Genomic_DNA"/>
</dbReference>
<dbReference type="Proteomes" id="UP000033999">
    <property type="component" value="Unassembled WGS sequence"/>
</dbReference>